<evidence type="ECO:0000313" key="4">
    <source>
        <dbReference type="EMBL" id="SCX88996.1"/>
    </source>
</evidence>
<dbReference type="EMBL" id="FMVF01000002">
    <property type="protein sequence ID" value="SCX88996.1"/>
    <property type="molecule type" value="Genomic_DNA"/>
</dbReference>
<dbReference type="RefSeq" id="WP_091140587.1">
    <property type="nucleotide sequence ID" value="NZ_FMVF01000002.1"/>
</dbReference>
<reference evidence="4 5" key="1">
    <citation type="submission" date="2016-10" db="EMBL/GenBank/DDBJ databases">
        <authorList>
            <person name="de Groot N.N."/>
        </authorList>
    </citation>
    <scope>NUCLEOTIDE SEQUENCE [LARGE SCALE GENOMIC DNA]</scope>
    <source>
        <strain evidence="4 5">CGMCC 1.7031</strain>
    </source>
</reference>
<dbReference type="Proteomes" id="UP000199354">
    <property type="component" value="Unassembled WGS sequence"/>
</dbReference>
<organism evidence="4 5">
    <name type="scientific">Flavobacterium caeni</name>
    <dbReference type="NCBI Taxonomy" id="490189"/>
    <lineage>
        <taxon>Bacteria</taxon>
        <taxon>Pseudomonadati</taxon>
        <taxon>Bacteroidota</taxon>
        <taxon>Flavobacteriia</taxon>
        <taxon>Flavobacteriales</taxon>
        <taxon>Flavobacteriaceae</taxon>
        <taxon>Flavobacterium</taxon>
    </lineage>
</organism>
<dbReference type="STRING" id="490189.SAMN02927903_00362"/>
<dbReference type="Gene3D" id="2.60.120.380">
    <property type="match status" value="1"/>
</dbReference>
<keyword evidence="1 2" id="KW-0732">Signal</keyword>
<evidence type="ECO:0000313" key="5">
    <source>
        <dbReference type="Proteomes" id="UP000199354"/>
    </source>
</evidence>
<dbReference type="AlphaFoldDB" id="A0A1G5BFU4"/>
<proteinExistence type="predicted"/>
<feature type="domain" description="Secretion system C-terminal sorting" evidence="3">
    <location>
        <begin position="559"/>
        <end position="625"/>
    </location>
</feature>
<protein>
    <submittedName>
        <fullName evidence="4">Por secretion system C-terminal sorting domain-containing protein</fullName>
    </submittedName>
</protein>
<gene>
    <name evidence="4" type="ORF">SAMN02927903_00362</name>
</gene>
<evidence type="ECO:0000256" key="2">
    <source>
        <dbReference type="SAM" id="SignalP"/>
    </source>
</evidence>
<accession>A0A1G5BFU4</accession>
<evidence type="ECO:0000259" key="3">
    <source>
        <dbReference type="Pfam" id="PF18962"/>
    </source>
</evidence>
<name>A0A1G5BFU4_9FLAO</name>
<keyword evidence="5" id="KW-1185">Reference proteome</keyword>
<dbReference type="Pfam" id="PF18962">
    <property type="entry name" value="Por_Secre_tail"/>
    <property type="match status" value="1"/>
</dbReference>
<feature type="chain" id="PRO_5011471611" evidence="2">
    <location>
        <begin position="27"/>
        <end position="627"/>
    </location>
</feature>
<sequence>MKKTTFDWKALLLVAMTAFPALQNQAQCLTATQGLYPGATYTPETCDGVTVNTITTLGYASEYSNVNVTLGQTYVFSSSIASDYVTISADDGVTAAAFGAGPLTWVSTIDGVVRFYIHTDDQCGESTAFRLRNVVCGTVSADAPDYANLQWPATLTVDALTAGTVYGQVYEGGLTDVEPGLSGQAAGIQAWVGINNENTDPSTWTFWEEAVHNAAHVSNNDEYMAEIGDDLIPGTYYYVYRYRLNDGGYVYGGIEPGGTFGGIWDGTNFISGILTVNGPANDDLAGAEAVSCDGFYSGNTQVASIDEDDAPDGGSVDLDAPNVWYSFTGTGTAQTVTLSLCDSTYDTSVIVYTGTSGALTYVAGNDDGCGTTTQSYLNFTSDGTTTYYITVEGYNAGSTGEFTMEVTCADVTPPAVENQTCATALEVAVDGSDTASDNSFGDAAATQPTCDLFGTIQDVWFSFEATSATADVLVTPGTMTSVNFNIYSGACGSLTAVAGTCNVNLTTAFTESLTGLTAQETYYVQVWSNAAEQGTFTLRVTDPNLAVDQFDASQFNYQPNPVRDVLNLSYKSAISTVSVFNLLGQQVLEKQVNATESQIDMAQLPGGTYLVKVNADNGTKTIKVIKQ</sequence>
<dbReference type="OrthoDB" id="1398760at2"/>
<dbReference type="InterPro" id="IPR026444">
    <property type="entry name" value="Secre_tail"/>
</dbReference>
<evidence type="ECO:0000256" key="1">
    <source>
        <dbReference type="ARBA" id="ARBA00022729"/>
    </source>
</evidence>
<feature type="signal peptide" evidence="2">
    <location>
        <begin position="1"/>
        <end position="26"/>
    </location>
</feature>
<dbReference type="NCBIfam" id="TIGR04183">
    <property type="entry name" value="Por_Secre_tail"/>
    <property type="match status" value="1"/>
</dbReference>